<dbReference type="EMBL" id="LNGF01000001">
    <property type="protein sequence ID" value="KYC48708.1"/>
    <property type="molecule type" value="Genomic_DNA"/>
</dbReference>
<evidence type="ECO:0000313" key="1">
    <source>
        <dbReference type="EMBL" id="KYC44823.1"/>
    </source>
</evidence>
<evidence type="ECO:0000313" key="4">
    <source>
        <dbReference type="Proteomes" id="UP000091929"/>
    </source>
</evidence>
<dbReference type="EMBL" id="LNGE01000041">
    <property type="protein sequence ID" value="KYC44823.1"/>
    <property type="molecule type" value="Genomic_DNA"/>
</dbReference>
<dbReference type="Proteomes" id="UP000092401">
    <property type="component" value="Unassembled WGS sequence"/>
</dbReference>
<organism evidence="3">
    <name type="scientific">Candidatus Methanofastidiosum methylothiophilum</name>
    <dbReference type="NCBI Taxonomy" id="1705564"/>
    <lineage>
        <taxon>Archaea</taxon>
        <taxon>Methanobacteriati</taxon>
        <taxon>Methanobacteriota</taxon>
        <taxon>Stenosarchaea group</taxon>
        <taxon>Candidatus Methanofastidiosia</taxon>
        <taxon>Candidatus Methanofastidiosales</taxon>
        <taxon>Candidatus Methanofastidiosaceae</taxon>
        <taxon>Candidatus Methanofastidiosum</taxon>
    </lineage>
</organism>
<evidence type="ECO:0000313" key="3">
    <source>
        <dbReference type="EMBL" id="KYC51356.1"/>
    </source>
</evidence>
<evidence type="ECO:0000313" key="2">
    <source>
        <dbReference type="EMBL" id="KYC48708.1"/>
    </source>
</evidence>
<name>A0A150J2B2_9EURY</name>
<accession>A0A150J2B2</accession>
<dbReference type="AlphaFoldDB" id="A0A150J2B2"/>
<protein>
    <recommendedName>
        <fullName evidence="6">DUF4258 domain-containing protein</fullName>
    </recommendedName>
</protein>
<gene>
    <name evidence="1" type="ORF">APG10_01406</name>
    <name evidence="2" type="ORF">APG11_00018</name>
    <name evidence="3" type="ORF">APG12_00017</name>
</gene>
<dbReference type="Proteomes" id="UP000092403">
    <property type="component" value="Unassembled WGS sequence"/>
</dbReference>
<accession>A0A150IV12</accession>
<dbReference type="Proteomes" id="UP000091929">
    <property type="component" value="Unassembled WGS sequence"/>
</dbReference>
<comment type="caution">
    <text evidence="3">The sequence shown here is derived from an EMBL/GenBank/DDBJ whole genome shotgun (WGS) entry which is preliminary data.</text>
</comment>
<accession>A0A150III6</accession>
<dbReference type="EMBL" id="LNJC01000001">
    <property type="protein sequence ID" value="KYC51356.1"/>
    <property type="molecule type" value="Genomic_DNA"/>
</dbReference>
<evidence type="ECO:0008006" key="6">
    <source>
        <dbReference type="Google" id="ProtNLM"/>
    </source>
</evidence>
<reference evidence="4 5" key="1">
    <citation type="journal article" date="2016" name="ISME J.">
        <title>Chasing the elusive Euryarchaeota class WSA2: genomes reveal a uniquely fastidious methyl-reducing methanogen.</title>
        <authorList>
            <person name="Nobu M.K."/>
            <person name="Narihiro T."/>
            <person name="Kuroda K."/>
            <person name="Mei R."/>
            <person name="Liu W.T."/>
        </authorList>
    </citation>
    <scope>NUCLEOTIDE SEQUENCE [LARGE SCALE GENOMIC DNA]</scope>
    <source>
        <strain evidence="1">B03fssc0709_Meth_Bin005</strain>
        <strain evidence="2">B15fssc0709_Meth_Bin003</strain>
        <strain evidence="3">BMIXfssc0709_Meth_Bin006</strain>
    </source>
</reference>
<evidence type="ECO:0000313" key="5">
    <source>
        <dbReference type="Proteomes" id="UP000092401"/>
    </source>
</evidence>
<sequence length="116" mass="13919">MPQNQKNEVQELKEKLKLFSKDNVQYSDHFLIRMAQRDGNLEEVIALLLNPEKLVYFYKEKSNQGEIVYNLHFKISNTKTLKLPVIINRSGHKNLYIITYIMIYEPWKKAAKKWIY</sequence>
<proteinExistence type="predicted"/>